<evidence type="ECO:0000313" key="2">
    <source>
        <dbReference type="Proteomes" id="UP000886501"/>
    </source>
</evidence>
<keyword evidence="2" id="KW-1185">Reference proteome</keyword>
<accession>A0ACB6Z7I8</accession>
<dbReference type="Proteomes" id="UP000886501">
    <property type="component" value="Unassembled WGS sequence"/>
</dbReference>
<proteinExistence type="predicted"/>
<reference evidence="1" key="1">
    <citation type="submission" date="2019-10" db="EMBL/GenBank/DDBJ databases">
        <authorList>
            <consortium name="DOE Joint Genome Institute"/>
            <person name="Kuo A."/>
            <person name="Miyauchi S."/>
            <person name="Kiss E."/>
            <person name="Drula E."/>
            <person name="Kohler A."/>
            <person name="Sanchez-Garcia M."/>
            <person name="Andreopoulos B."/>
            <person name="Barry K.W."/>
            <person name="Bonito G."/>
            <person name="Buee M."/>
            <person name="Carver A."/>
            <person name="Chen C."/>
            <person name="Cichocki N."/>
            <person name="Clum A."/>
            <person name="Culley D."/>
            <person name="Crous P.W."/>
            <person name="Fauchery L."/>
            <person name="Girlanda M."/>
            <person name="Hayes R."/>
            <person name="Keri Z."/>
            <person name="Labutti K."/>
            <person name="Lipzen A."/>
            <person name="Lombard V."/>
            <person name="Magnuson J."/>
            <person name="Maillard F."/>
            <person name="Morin E."/>
            <person name="Murat C."/>
            <person name="Nolan M."/>
            <person name="Ohm R."/>
            <person name="Pangilinan J."/>
            <person name="Pereira M."/>
            <person name="Perotto S."/>
            <person name="Peter M."/>
            <person name="Riley R."/>
            <person name="Sitrit Y."/>
            <person name="Stielow B."/>
            <person name="Szollosi G."/>
            <person name="Zifcakova L."/>
            <person name="Stursova M."/>
            <person name="Spatafora J.W."/>
            <person name="Tedersoo L."/>
            <person name="Vaario L.-M."/>
            <person name="Yamada A."/>
            <person name="Yan M."/>
            <person name="Wang P."/>
            <person name="Xu J."/>
            <person name="Bruns T."/>
            <person name="Baldrian P."/>
            <person name="Vilgalys R."/>
            <person name="Henrissat B."/>
            <person name="Grigoriev I.V."/>
            <person name="Hibbett D."/>
            <person name="Nagy L.G."/>
            <person name="Martin F.M."/>
        </authorList>
    </citation>
    <scope>NUCLEOTIDE SEQUENCE</scope>
    <source>
        <strain evidence="1">P2</strain>
    </source>
</reference>
<evidence type="ECO:0000313" key="1">
    <source>
        <dbReference type="EMBL" id="KAF9645106.1"/>
    </source>
</evidence>
<organism evidence="1 2">
    <name type="scientific">Thelephora ganbajun</name>
    <name type="common">Ganba fungus</name>
    <dbReference type="NCBI Taxonomy" id="370292"/>
    <lineage>
        <taxon>Eukaryota</taxon>
        <taxon>Fungi</taxon>
        <taxon>Dikarya</taxon>
        <taxon>Basidiomycota</taxon>
        <taxon>Agaricomycotina</taxon>
        <taxon>Agaricomycetes</taxon>
        <taxon>Thelephorales</taxon>
        <taxon>Thelephoraceae</taxon>
        <taxon>Thelephora</taxon>
    </lineage>
</organism>
<protein>
    <submittedName>
        <fullName evidence="1">Uncharacterized protein</fullName>
    </submittedName>
</protein>
<comment type="caution">
    <text evidence="1">The sequence shown here is derived from an EMBL/GenBank/DDBJ whole genome shotgun (WGS) entry which is preliminary data.</text>
</comment>
<reference evidence="1" key="2">
    <citation type="journal article" date="2020" name="Nat. Commun.">
        <title>Large-scale genome sequencing of mycorrhizal fungi provides insights into the early evolution of symbiotic traits.</title>
        <authorList>
            <person name="Miyauchi S."/>
            <person name="Kiss E."/>
            <person name="Kuo A."/>
            <person name="Drula E."/>
            <person name="Kohler A."/>
            <person name="Sanchez-Garcia M."/>
            <person name="Morin E."/>
            <person name="Andreopoulos B."/>
            <person name="Barry K.W."/>
            <person name="Bonito G."/>
            <person name="Buee M."/>
            <person name="Carver A."/>
            <person name="Chen C."/>
            <person name="Cichocki N."/>
            <person name="Clum A."/>
            <person name="Culley D."/>
            <person name="Crous P.W."/>
            <person name="Fauchery L."/>
            <person name="Girlanda M."/>
            <person name="Hayes R.D."/>
            <person name="Keri Z."/>
            <person name="LaButti K."/>
            <person name="Lipzen A."/>
            <person name="Lombard V."/>
            <person name="Magnuson J."/>
            <person name="Maillard F."/>
            <person name="Murat C."/>
            <person name="Nolan M."/>
            <person name="Ohm R.A."/>
            <person name="Pangilinan J."/>
            <person name="Pereira M.F."/>
            <person name="Perotto S."/>
            <person name="Peter M."/>
            <person name="Pfister S."/>
            <person name="Riley R."/>
            <person name="Sitrit Y."/>
            <person name="Stielow J.B."/>
            <person name="Szollosi G."/>
            <person name="Zifcakova L."/>
            <person name="Stursova M."/>
            <person name="Spatafora J.W."/>
            <person name="Tedersoo L."/>
            <person name="Vaario L.M."/>
            <person name="Yamada A."/>
            <person name="Yan M."/>
            <person name="Wang P."/>
            <person name="Xu J."/>
            <person name="Bruns T."/>
            <person name="Baldrian P."/>
            <person name="Vilgalys R."/>
            <person name="Dunand C."/>
            <person name="Henrissat B."/>
            <person name="Grigoriev I.V."/>
            <person name="Hibbett D."/>
            <person name="Nagy L.G."/>
            <person name="Martin F.M."/>
        </authorList>
    </citation>
    <scope>NUCLEOTIDE SEQUENCE</scope>
    <source>
        <strain evidence="1">P2</strain>
    </source>
</reference>
<gene>
    <name evidence="1" type="ORF">BDM02DRAFT_3120788</name>
</gene>
<name>A0ACB6Z7I8_THEGA</name>
<sequence length="191" mass="20981">MKDPSHVPSSRTHRIADGEGMSVGEGSADRPAKTHNAKDGNVGMDLDPAPDVDEPTMSDPESSAKEPESEPPLVIVKLRGERGALETHLRGLFDNFHHHEASRGGLHDDISPDMIIYLGKPKKGGLLDLDPPIKMSGDFNPCPRQRRIPELEYDENGEVILGDWKDRKSEGSSSVPVHWYMKAARALRYGG</sequence>
<dbReference type="EMBL" id="MU118104">
    <property type="protein sequence ID" value="KAF9645106.1"/>
    <property type="molecule type" value="Genomic_DNA"/>
</dbReference>